<dbReference type="Proteomes" id="UP000215086">
    <property type="component" value="Chromosome"/>
</dbReference>
<accession>A0A286RJI5</accession>
<evidence type="ECO:0000313" key="2">
    <source>
        <dbReference type="Proteomes" id="UP000215086"/>
    </source>
</evidence>
<evidence type="ECO:0000313" key="1">
    <source>
        <dbReference type="EMBL" id="ASV76116.1"/>
    </source>
</evidence>
<dbReference type="KEGG" id="ttf:THTE_3515"/>
<protein>
    <submittedName>
        <fullName evidence="1">Uncharacterized protein</fullName>
    </submittedName>
</protein>
<keyword evidence="2" id="KW-1185">Reference proteome</keyword>
<dbReference type="EMBL" id="CP018477">
    <property type="protein sequence ID" value="ASV76116.1"/>
    <property type="molecule type" value="Genomic_DNA"/>
</dbReference>
<name>A0A286RJI5_9BACT</name>
<organism evidence="1 2">
    <name type="scientific">Thermogutta terrifontis</name>
    <dbReference type="NCBI Taxonomy" id="1331910"/>
    <lineage>
        <taxon>Bacteria</taxon>
        <taxon>Pseudomonadati</taxon>
        <taxon>Planctomycetota</taxon>
        <taxon>Planctomycetia</taxon>
        <taxon>Pirellulales</taxon>
        <taxon>Thermoguttaceae</taxon>
        <taxon>Thermogutta</taxon>
    </lineage>
</organism>
<gene>
    <name evidence="1" type="ORF">THTE_3515</name>
</gene>
<dbReference type="AlphaFoldDB" id="A0A286RJI5"/>
<reference evidence="1 2" key="1">
    <citation type="journal article" name="Front. Microbiol.">
        <title>Sugar Metabolism of the First Thermophilic Planctomycete Thermogutta terrifontis: Comparative Genomic and Transcriptomic Approaches.</title>
        <authorList>
            <person name="Elcheninov A.G."/>
            <person name="Menzel P."/>
            <person name="Gudbergsdottir S.R."/>
            <person name="Slesarev A.I."/>
            <person name="Kadnikov V.V."/>
            <person name="Krogh A."/>
            <person name="Bonch-Osmolovskaya E.A."/>
            <person name="Peng X."/>
            <person name="Kublanov I.V."/>
        </authorList>
    </citation>
    <scope>NUCLEOTIDE SEQUENCE [LARGE SCALE GENOMIC DNA]</scope>
    <source>
        <strain evidence="1 2">R1</strain>
    </source>
</reference>
<sequence length="45" mass="5027">MRKASLGPVGLARREVSSPTAFEFPGELAWKNVTQVSYQRNNGFE</sequence>
<proteinExistence type="predicted"/>